<gene>
    <name evidence="7" type="ORF">VP01_426g6</name>
</gene>
<feature type="transmembrane region" description="Helical" evidence="2">
    <location>
        <begin position="745"/>
        <end position="778"/>
    </location>
</feature>
<dbReference type="InterPro" id="IPR036691">
    <property type="entry name" value="Endo/exonu/phosph_ase_sf"/>
</dbReference>
<dbReference type="GO" id="GO:0006506">
    <property type="term" value="P:GPI anchor biosynthetic process"/>
    <property type="evidence" value="ECO:0007669"/>
    <property type="project" value="TreeGrafter"/>
</dbReference>
<dbReference type="InterPro" id="IPR053912">
    <property type="entry name" value="PGAP2IP_TM_1nd"/>
</dbReference>
<evidence type="ECO:0008006" key="9">
    <source>
        <dbReference type="Google" id="ProtNLM"/>
    </source>
</evidence>
<feature type="domain" description="PGAP2IP C-terminal nuclease-like" evidence="6">
    <location>
        <begin position="907"/>
        <end position="1151"/>
    </location>
</feature>
<name>A0A0L6UR64_9BASI</name>
<dbReference type="Pfam" id="PF23022">
    <property type="entry name" value="6TM_1st_PGAP2IP"/>
    <property type="match status" value="1"/>
</dbReference>
<dbReference type="PANTHER" id="PTHR14859">
    <property type="entry name" value="CALCOFLUOR WHITE HYPERSENSITIVE PROTEIN PRECURSOR"/>
    <property type="match status" value="1"/>
</dbReference>
<comment type="caution">
    <text evidence="7">The sequence shown here is derived from an EMBL/GenBank/DDBJ whole genome shotgun (WGS) entry which is preliminary data.</text>
</comment>
<dbReference type="InterPro" id="IPR019402">
    <property type="entry name" value="CWH43_N"/>
</dbReference>
<evidence type="ECO:0000259" key="4">
    <source>
        <dbReference type="Pfam" id="PF23021"/>
    </source>
</evidence>
<feature type="transmembrane region" description="Helical" evidence="2">
    <location>
        <begin position="188"/>
        <end position="209"/>
    </location>
</feature>
<dbReference type="InterPro" id="IPR053911">
    <property type="entry name" value="PGAP2IP_TM_2nd"/>
</dbReference>
<organism evidence="7 8">
    <name type="scientific">Puccinia sorghi</name>
    <dbReference type="NCBI Taxonomy" id="27349"/>
    <lineage>
        <taxon>Eukaryota</taxon>
        <taxon>Fungi</taxon>
        <taxon>Dikarya</taxon>
        <taxon>Basidiomycota</taxon>
        <taxon>Pucciniomycotina</taxon>
        <taxon>Pucciniomycetes</taxon>
        <taxon>Pucciniales</taxon>
        <taxon>Pucciniaceae</taxon>
        <taxon>Puccinia</taxon>
    </lineage>
</organism>
<keyword evidence="2" id="KW-0812">Transmembrane</keyword>
<dbReference type="STRING" id="27349.A0A0L6UR64"/>
<dbReference type="GO" id="GO:0016020">
    <property type="term" value="C:membrane"/>
    <property type="evidence" value="ECO:0007669"/>
    <property type="project" value="GOC"/>
</dbReference>
<evidence type="ECO:0000313" key="8">
    <source>
        <dbReference type="Proteomes" id="UP000037035"/>
    </source>
</evidence>
<dbReference type="Proteomes" id="UP000037035">
    <property type="component" value="Unassembled WGS sequence"/>
</dbReference>
<feature type="transmembrane region" description="Helical" evidence="2">
    <location>
        <begin position="673"/>
        <end position="692"/>
    </location>
</feature>
<feature type="transmembrane region" description="Helical" evidence="2">
    <location>
        <begin position="154"/>
        <end position="176"/>
    </location>
</feature>
<evidence type="ECO:0000313" key="7">
    <source>
        <dbReference type="EMBL" id="KNZ50732.1"/>
    </source>
</evidence>
<dbReference type="InterPro" id="IPR051916">
    <property type="entry name" value="GPI-anchor_lipid_remodeler"/>
</dbReference>
<keyword evidence="2" id="KW-1133">Transmembrane helix</keyword>
<keyword evidence="2" id="KW-0472">Membrane</keyword>
<evidence type="ECO:0000259" key="6">
    <source>
        <dbReference type="Pfam" id="PF23226"/>
    </source>
</evidence>
<keyword evidence="8" id="KW-1185">Reference proteome</keyword>
<evidence type="ECO:0000259" key="5">
    <source>
        <dbReference type="Pfam" id="PF23022"/>
    </source>
</evidence>
<dbReference type="GO" id="GO:0031505">
    <property type="term" value="P:fungal-type cell wall organization"/>
    <property type="evidence" value="ECO:0007669"/>
    <property type="project" value="TreeGrafter"/>
</dbReference>
<feature type="transmembrane region" description="Helical" evidence="2">
    <location>
        <begin position="712"/>
        <end position="733"/>
    </location>
</feature>
<proteinExistence type="predicted"/>
<feature type="domain" description="PGAP2IP first transmembrane" evidence="5">
    <location>
        <begin position="478"/>
        <end position="617"/>
    </location>
</feature>
<feature type="transmembrane region" description="Helical" evidence="2">
    <location>
        <begin position="872"/>
        <end position="890"/>
    </location>
</feature>
<dbReference type="PANTHER" id="PTHR14859:SF1">
    <property type="entry name" value="PGAP2-INTERACTING PROTEIN"/>
    <property type="match status" value="1"/>
</dbReference>
<feature type="transmembrane region" description="Helical" evidence="2">
    <location>
        <begin position="484"/>
        <end position="500"/>
    </location>
</feature>
<dbReference type="Pfam" id="PF23021">
    <property type="entry name" value="6TM_2nd_PGAP2IP"/>
    <property type="match status" value="1"/>
</dbReference>
<dbReference type="AlphaFoldDB" id="A0A0L6UR64"/>
<feature type="transmembrane region" description="Helical" evidence="2">
    <location>
        <begin position="254"/>
        <end position="271"/>
    </location>
</feature>
<reference evidence="7 8" key="1">
    <citation type="submission" date="2015-08" db="EMBL/GenBank/DDBJ databases">
        <title>Next Generation Sequencing and Analysis of the Genome of Puccinia sorghi L Schw, the Causal Agent of Maize Common Rust.</title>
        <authorList>
            <person name="Rochi L."/>
            <person name="Burguener G."/>
            <person name="Darino M."/>
            <person name="Turjanski A."/>
            <person name="Kreff E."/>
            <person name="Dieguez M.J."/>
            <person name="Sacco F."/>
        </authorList>
    </citation>
    <scope>NUCLEOTIDE SEQUENCE [LARGE SCALE GENOMIC DNA]</scope>
    <source>
        <strain evidence="7 8">RO10H11247</strain>
    </source>
</reference>
<dbReference type="Pfam" id="PF23226">
    <property type="entry name" value="Exo_endo_phos_PGAP2IP"/>
    <property type="match status" value="1"/>
</dbReference>
<dbReference type="InterPro" id="IPR057315">
    <property type="entry name" value="Exo_endo_phos_PGAP2IP_C"/>
</dbReference>
<dbReference type="EMBL" id="LAVV01009357">
    <property type="protein sequence ID" value="KNZ50732.1"/>
    <property type="molecule type" value="Genomic_DNA"/>
</dbReference>
<evidence type="ECO:0000256" key="1">
    <source>
        <dbReference type="SAM" id="MobiDB-lite"/>
    </source>
</evidence>
<feature type="transmembrane region" description="Helical" evidence="2">
    <location>
        <begin position="798"/>
        <end position="824"/>
    </location>
</feature>
<sequence length="1209" mass="136200">MCAPQARRRDCNAAGWYHTDSRSYDLYGLRNPSLPAEVLTVNGSQVAFVHTLFAIGAFGTALVLGCYLHYHKIVNNEASPLSLYGFVLVTLPLELMPDLSCEFLRPLVVWISPGVVPLSQRNNVGPTSRSYFLTGSLSSHHFYYRGDYYPERPIFQILIAFNSGPRLLLVYLTYVFQIHFSAKTSTTASKFVAICGFLRTISCGGWVYITSSDNHFWHDVMMITYIVLTIPWQLGNVVLSPDAVLRTGNKYRRRFSALFFLSTIPLVYFFLQHKVKRKKMVWESDAYLSRANDLLYHPNQYAFIEWSLICENLYDVLYDSSTIIDFVHLDFVVNASPKSKVDIAQNLLGGESTPAPGTYRTNPPEKLRKMYRINRRFFLNSCGPHLVSPRVSRPSGNNLSGESRSSDAMQFIAQVYFGMFHVWLTLQRFVFWTTLTAVGPVIFYFSVWSMVRLFPPQIVPPITSKQRNLITGYFCLKGLDGQEVLLFATVAPFLLCSSLFRSVFRKTLPILQFFSLLSIGSYLVDRDLFYDDAVLRLQLTTIAVGLCTTLQTFKLFQSKLHSQLELEKCSLALGMGLIASVLLKYANYSLNPMWPIMRKNNGGFHRIGLILGILSSLCLPTNLTNDSAPDVDESPISSPVSNNSPRSSSPVSSHSASSPDLPPVISLNSRGPVWWRAVLGFGGMIFIIHTLFTDSGTMIAWVWDGYPITGPLHLQHGYWMILAMCIGLFLPLISDDDMLRHPRWLLVGCISAFGLYSFHGWLGFASGLLLCIFCLSIFPRYLQDLVTSSQSGGWWKVAAGFGFGYLIYDMLELFHTFTVAYAFVPLAAGFRERTDAILFATMALISLGYFQSPAADQPPNWSHNPKRKRSIKVTKIILGLLAFTSVMVMFKRTTFKAEAKPYHPENRTLKAGIWTVHFGVDSGMWESQRRIKDIIEELELDIVGLLETDLQRIVMGNRDLTQYVSEELGMYVDIGPGPNKHTWVSSFSCKGAVLLSKFPIVNSTHHLLPSPHGELAPAIHATLDVWGTHVDVIVSHNGQEEDPIELSYLDLQLRTLQSQKLAEIMRVAYPKPFVFLGYVVSHPHAPRPAPYKILVEDGRMLDIEPNDADRWCEYILFRGLKRLGYARVTRGSNPAVTDTELQVGLFQVPPSWVLVDPDRDPSGYERVSASSIAPASRFSAKVGSADGFKGHRYHVLREQFGTDVVYYRM</sequence>
<dbReference type="Pfam" id="PF10277">
    <property type="entry name" value="Frag1"/>
    <property type="match status" value="1"/>
</dbReference>
<dbReference type="GO" id="GO:0005783">
    <property type="term" value="C:endoplasmic reticulum"/>
    <property type="evidence" value="ECO:0007669"/>
    <property type="project" value="TreeGrafter"/>
</dbReference>
<dbReference type="SUPFAM" id="SSF56219">
    <property type="entry name" value="DNase I-like"/>
    <property type="match status" value="1"/>
</dbReference>
<feature type="transmembrane region" description="Helical" evidence="2">
    <location>
        <begin position="429"/>
        <end position="451"/>
    </location>
</feature>
<accession>A0A0L6UR64</accession>
<dbReference type="VEuPathDB" id="FungiDB:VP01_426g6"/>
<feature type="domain" description="CWH43-like N-terminal" evidence="3">
    <location>
        <begin position="146"/>
        <end position="327"/>
    </location>
</feature>
<protein>
    <recommendedName>
        <fullName evidence="9">Calcofluor white hypersensitive protein</fullName>
    </recommendedName>
</protein>
<feature type="domain" description="PGAP2IP second transmembrane" evidence="4">
    <location>
        <begin position="673"/>
        <end position="855"/>
    </location>
</feature>
<feature type="transmembrane region" description="Helical" evidence="2">
    <location>
        <begin position="47"/>
        <end position="70"/>
    </location>
</feature>
<evidence type="ECO:0000259" key="3">
    <source>
        <dbReference type="Pfam" id="PF10277"/>
    </source>
</evidence>
<feature type="region of interest" description="Disordered" evidence="1">
    <location>
        <begin position="629"/>
        <end position="660"/>
    </location>
</feature>
<evidence type="ECO:0000256" key="2">
    <source>
        <dbReference type="SAM" id="Phobius"/>
    </source>
</evidence>
<dbReference type="Gene3D" id="3.60.10.10">
    <property type="entry name" value="Endonuclease/exonuclease/phosphatase"/>
    <property type="match status" value="1"/>
</dbReference>
<dbReference type="OrthoDB" id="68581at2759"/>
<feature type="compositionally biased region" description="Low complexity" evidence="1">
    <location>
        <begin position="634"/>
        <end position="659"/>
    </location>
</feature>